<dbReference type="STRING" id="930992.A0A0D0B222"/>
<dbReference type="InParanoid" id="A0A0D0B222"/>
<name>A0A0D0B222_9AGAM</name>
<proteinExistence type="predicted"/>
<reference evidence="1 2" key="1">
    <citation type="submission" date="2014-04" db="EMBL/GenBank/DDBJ databases">
        <authorList>
            <consortium name="DOE Joint Genome Institute"/>
            <person name="Kuo A."/>
            <person name="Ruytinx J."/>
            <person name="Rineau F."/>
            <person name="Colpaert J."/>
            <person name="Kohler A."/>
            <person name="Nagy L.G."/>
            <person name="Floudas D."/>
            <person name="Copeland A."/>
            <person name="Barry K.W."/>
            <person name="Cichocki N."/>
            <person name="Veneault-Fourrey C."/>
            <person name="LaButti K."/>
            <person name="Lindquist E.A."/>
            <person name="Lipzen A."/>
            <person name="Lundell T."/>
            <person name="Morin E."/>
            <person name="Murat C."/>
            <person name="Sun H."/>
            <person name="Tunlid A."/>
            <person name="Henrissat B."/>
            <person name="Grigoriev I.V."/>
            <person name="Hibbett D.S."/>
            <person name="Martin F."/>
            <person name="Nordberg H.P."/>
            <person name="Cantor M.N."/>
            <person name="Hua S.X."/>
        </authorList>
    </citation>
    <scope>NUCLEOTIDE SEQUENCE [LARGE SCALE GENOMIC DNA]</scope>
    <source>
        <strain evidence="1 2">UH-Slu-Lm8-n1</strain>
    </source>
</reference>
<protein>
    <submittedName>
        <fullName evidence="1">Uncharacterized protein</fullName>
    </submittedName>
</protein>
<sequence>KIAKGWTSPVYTFFELVLSIKYTGGHRAHVFKCIAKGYWQHVRCYLDKGYVKSMSNMVKHVKSCWSDVAYEATQEAKTVVSARESVTDNILKTSSITTSFERKGKGKVTYSHKQHTKIEAK</sequence>
<dbReference type="EMBL" id="KN835299">
    <property type="protein sequence ID" value="KIK40527.1"/>
    <property type="molecule type" value="Genomic_DNA"/>
</dbReference>
<evidence type="ECO:0000313" key="1">
    <source>
        <dbReference type="EMBL" id="KIK40527.1"/>
    </source>
</evidence>
<keyword evidence="2" id="KW-1185">Reference proteome</keyword>
<dbReference type="Proteomes" id="UP000054485">
    <property type="component" value="Unassembled WGS sequence"/>
</dbReference>
<gene>
    <name evidence="1" type="ORF">CY34DRAFT_87163</name>
</gene>
<dbReference type="AlphaFoldDB" id="A0A0D0B222"/>
<evidence type="ECO:0000313" key="2">
    <source>
        <dbReference type="Proteomes" id="UP000054485"/>
    </source>
</evidence>
<organism evidence="1 2">
    <name type="scientific">Suillus luteus UH-Slu-Lm8-n1</name>
    <dbReference type="NCBI Taxonomy" id="930992"/>
    <lineage>
        <taxon>Eukaryota</taxon>
        <taxon>Fungi</taxon>
        <taxon>Dikarya</taxon>
        <taxon>Basidiomycota</taxon>
        <taxon>Agaricomycotina</taxon>
        <taxon>Agaricomycetes</taxon>
        <taxon>Agaricomycetidae</taxon>
        <taxon>Boletales</taxon>
        <taxon>Suillineae</taxon>
        <taxon>Suillaceae</taxon>
        <taxon>Suillus</taxon>
    </lineage>
</organism>
<dbReference type="HOGENOM" id="CLU_087375_2_0_1"/>
<dbReference type="OrthoDB" id="2677917at2759"/>
<accession>A0A0D0B222</accession>
<reference evidence="2" key="2">
    <citation type="submission" date="2015-01" db="EMBL/GenBank/DDBJ databases">
        <title>Evolutionary Origins and Diversification of the Mycorrhizal Mutualists.</title>
        <authorList>
            <consortium name="DOE Joint Genome Institute"/>
            <consortium name="Mycorrhizal Genomics Consortium"/>
            <person name="Kohler A."/>
            <person name="Kuo A."/>
            <person name="Nagy L.G."/>
            <person name="Floudas D."/>
            <person name="Copeland A."/>
            <person name="Barry K.W."/>
            <person name="Cichocki N."/>
            <person name="Veneault-Fourrey C."/>
            <person name="LaButti K."/>
            <person name="Lindquist E.A."/>
            <person name="Lipzen A."/>
            <person name="Lundell T."/>
            <person name="Morin E."/>
            <person name="Murat C."/>
            <person name="Riley R."/>
            <person name="Ohm R."/>
            <person name="Sun H."/>
            <person name="Tunlid A."/>
            <person name="Henrissat B."/>
            <person name="Grigoriev I.V."/>
            <person name="Hibbett D.S."/>
            <person name="Martin F."/>
        </authorList>
    </citation>
    <scope>NUCLEOTIDE SEQUENCE [LARGE SCALE GENOMIC DNA]</scope>
    <source>
        <strain evidence="2">UH-Slu-Lm8-n1</strain>
    </source>
</reference>
<feature type="non-terminal residue" evidence="1">
    <location>
        <position position="1"/>
    </location>
</feature>